<gene>
    <name evidence="1" type="ORF">SAMN06264849_1144</name>
</gene>
<proteinExistence type="predicted"/>
<accession>A0A521F8L0</accession>
<protein>
    <submittedName>
        <fullName evidence="1">Uncharacterized protein</fullName>
    </submittedName>
</protein>
<dbReference type="OrthoDB" id="2935851at2"/>
<sequence length="158" mass="18915">MRFNPTEDYKAQFETIVNEIINECIEDRTDRMRAIQALADEYVLSIGERPDPIQLERLTNYILREEITSQLSNKTSTEYPFLSERQLMTRRNGERSIKCAEEYGSDGRNYKTPKRRKWNTYESIVIDRNAKIRNKERRKKYRKATKPGLVETYNLHEE</sequence>
<keyword evidence="2" id="KW-1185">Reference proteome</keyword>
<dbReference type="AlphaFoldDB" id="A0A521F8L0"/>
<dbReference type="RefSeq" id="WP_142506612.1">
    <property type="nucleotide sequence ID" value="NZ_FXTI01000014.1"/>
</dbReference>
<evidence type="ECO:0000313" key="2">
    <source>
        <dbReference type="Proteomes" id="UP000315636"/>
    </source>
</evidence>
<organism evidence="1 2">
    <name type="scientific">Melghirimyces algeriensis</name>
    <dbReference type="NCBI Taxonomy" id="910412"/>
    <lineage>
        <taxon>Bacteria</taxon>
        <taxon>Bacillati</taxon>
        <taxon>Bacillota</taxon>
        <taxon>Bacilli</taxon>
        <taxon>Bacillales</taxon>
        <taxon>Thermoactinomycetaceae</taxon>
        <taxon>Melghirimyces</taxon>
    </lineage>
</organism>
<name>A0A521F8L0_9BACL</name>
<reference evidence="1 2" key="1">
    <citation type="submission" date="2017-05" db="EMBL/GenBank/DDBJ databases">
        <authorList>
            <person name="Varghese N."/>
            <person name="Submissions S."/>
        </authorList>
    </citation>
    <scope>NUCLEOTIDE SEQUENCE [LARGE SCALE GENOMIC DNA]</scope>
    <source>
        <strain evidence="1 2">DSM 45474</strain>
    </source>
</reference>
<dbReference type="EMBL" id="FXTI01000014">
    <property type="protein sequence ID" value="SMO91941.1"/>
    <property type="molecule type" value="Genomic_DNA"/>
</dbReference>
<evidence type="ECO:0000313" key="1">
    <source>
        <dbReference type="EMBL" id="SMO91941.1"/>
    </source>
</evidence>
<dbReference type="Proteomes" id="UP000315636">
    <property type="component" value="Unassembled WGS sequence"/>
</dbReference>